<accession>A0A916KQ03</accession>
<evidence type="ECO:0000313" key="1">
    <source>
        <dbReference type="EMBL" id="CCU55570.1"/>
    </source>
</evidence>
<proteinExistence type="predicted"/>
<reference evidence="2" key="1">
    <citation type="journal article" date="2013" name="J. Virol.">
        <title>New Insights into the Evolution of Entomopoxvirinae from the Complete Genome Sequences of Four Entomopoxviruses Infecting Adoxophyes honmai, Choristoneura biennis, Choristoneura rosaceana, and Mythimna separata.</title>
        <authorList>
            <person name="Theze J."/>
            <person name="Takatsuka J."/>
            <person name="Li Z."/>
            <person name="Gallais J."/>
            <person name="Doucet D."/>
            <person name="Arif B."/>
            <person name="Nakai M."/>
            <person name="Herniou E.A."/>
        </authorList>
    </citation>
    <scope>NUCLEOTIDE SEQUENCE</scope>
</reference>
<keyword evidence="3" id="KW-1185">Reference proteome</keyword>
<sequence>MVAGIFRPLFFFRNLSLTLKSCYNYINKYKIHFQCLLMCNYSNYNQHNYPFQIIYNNKYI</sequence>
<dbReference type="GeneID" id="15612992"/>
<dbReference type="KEGG" id="vg:15613323"/>
<dbReference type="KEGG" id="vg:15612992"/>
<organism evidence="2 3">
    <name type="scientific">Choristoneura biennis entomopoxvirus</name>
    <name type="common">CbEPV</name>
    <dbReference type="NCBI Taxonomy" id="10288"/>
    <lineage>
        <taxon>Viruses</taxon>
        <taxon>Varidnaviria</taxon>
        <taxon>Bamfordvirae</taxon>
        <taxon>Nucleocytoviricota</taxon>
        <taxon>Pokkesviricetes</taxon>
        <taxon>Chitovirales</taxon>
        <taxon>Poxviridae</taxon>
        <taxon>Entomopoxvirinae</taxon>
        <taxon>Betaentomopoxvirus</taxon>
        <taxon>Betaentomopoxvirus cbiennis</taxon>
    </lineage>
</organism>
<evidence type="ECO:0000313" key="2">
    <source>
        <dbReference type="EMBL" id="CCU55901.1"/>
    </source>
</evidence>
<dbReference type="EMBL" id="HF679132">
    <property type="protein sequence ID" value="CCU55570.1"/>
    <property type="molecule type" value="Genomic_DNA"/>
</dbReference>
<name>A0A916KQ03_CBEPV</name>
<dbReference type="RefSeq" id="YP_008004403.1">
    <property type="nucleotide sequence ID" value="NC_021248.1"/>
</dbReference>
<dbReference type="EMBL" id="HF679132">
    <property type="protein sequence ID" value="CCU55901.1"/>
    <property type="molecule type" value="Genomic_DNA"/>
</dbReference>
<protein>
    <submittedName>
        <fullName evidence="2">Uncharacterized protein</fullName>
    </submittedName>
</protein>
<organismHost>
    <name type="scientific">Choristoneura fumiferana</name>
    <name type="common">Spruce budworm moth</name>
    <name type="synonym">Archips fumiferana</name>
    <dbReference type="NCBI Taxonomy" id="7141"/>
</organismHost>
<dbReference type="Proteomes" id="UP000792220">
    <property type="component" value="Genome"/>
</dbReference>
<dbReference type="RefSeq" id="YP_008004072.1">
    <property type="nucleotide sequence ID" value="NC_021248.1"/>
</dbReference>
<dbReference type="GeneID" id="15613323"/>
<evidence type="ECO:0000313" key="3">
    <source>
        <dbReference type="Proteomes" id="UP000792220"/>
    </source>
</evidence>
<gene>
    <name evidence="1" type="ORF">CHBEV_002</name>
    <name evidence="2" type="ORF">CHBEV_333</name>
</gene>